<evidence type="ECO:0000313" key="2">
    <source>
        <dbReference type="EMBL" id="KFB70647.1"/>
    </source>
</evidence>
<dbReference type="SUPFAM" id="SSF103088">
    <property type="entry name" value="OmpA-like"/>
    <property type="match status" value="1"/>
</dbReference>
<evidence type="ECO:0008006" key="4">
    <source>
        <dbReference type="Google" id="ProtNLM"/>
    </source>
</evidence>
<dbReference type="PANTHER" id="PTHR30441:SF8">
    <property type="entry name" value="DUF748 DOMAIN-CONTAINING PROTEIN"/>
    <property type="match status" value="1"/>
</dbReference>
<keyword evidence="1" id="KW-0812">Transmembrane</keyword>
<dbReference type="GO" id="GO:0090313">
    <property type="term" value="P:regulation of protein targeting to membrane"/>
    <property type="evidence" value="ECO:0007669"/>
    <property type="project" value="TreeGrafter"/>
</dbReference>
<organism evidence="2 3">
    <name type="scientific">Candidatus Accumulibacter phosphatis</name>
    <dbReference type="NCBI Taxonomy" id="327160"/>
    <lineage>
        <taxon>Bacteria</taxon>
        <taxon>Pseudomonadati</taxon>
        <taxon>Pseudomonadota</taxon>
        <taxon>Betaproteobacteria</taxon>
        <taxon>Candidatus Accumulibacter</taxon>
    </lineage>
</organism>
<evidence type="ECO:0000256" key="1">
    <source>
        <dbReference type="SAM" id="Phobius"/>
    </source>
</evidence>
<dbReference type="PANTHER" id="PTHR30441">
    <property type="entry name" value="DUF748 DOMAIN-CONTAINING PROTEIN"/>
    <property type="match status" value="1"/>
</dbReference>
<dbReference type="EMBL" id="JDVG02000668">
    <property type="protein sequence ID" value="KFB70647.1"/>
    <property type="molecule type" value="Genomic_DNA"/>
</dbReference>
<sequence>MTEKNRTATATASMSLRKYGLRVILCVLVIGALGYFALPPLVQSTLVEKLSEALHRPVTVDSISINPYALSLQVVGLAIQEKGGGEKVLGFDRLYVNVESTSLWRGGPVISELKLEGPALKVVRLPDGRFNFSDLIDEWMGKPESNDPVSLFSLNNIQITGGRLEFDDQANGGKHLIDEINIALPFISSLPQATEIYVEPAFSASIDGSPLLVQGRSKPFAKSIDSELAFDFRDVQLGRYIAYVPIRLPIQVVSGALDSDLKLVFRRQDDQRSTVALAGNVAIRDLNVQDSSGSPLLSLKRIDVQLGSLDPINRNFVIDRVAVDSPEIHARVSRQGTINWIDFFSRELSELAAHEGAAPDVQPAPLAWSLGEAKLTGGALRWLDESHGKPFHASVEGIDLALQKLDSKGGAAAEFAAAWRLQAAQWIKVDAFSVKGGRLDLAKREVVIDEVAARGASLLIRRAADGSIEFVEPPSLRVVKASQKDSLRPWQVSVAKYRGEDLGLRFEDAAVSPVATHTIEGMSIDAENLSTEPGRTARVSTRLRLNRKGEVEAAGSVKVFPLDLDLKVAVKTLELLPLQPYFTERLNIDVTRGQVTLNGVVQLRQVGTGAVDAATLAGGVSGQVTVGDFYAVDKINSADFLKWKSLYLGKIDVRLNPDSLSIGDVALADFFARVIISRQGQLNLLQIVRQTDAAPSAMAPKLSAQAMGLAGAGTAVAPLVASGKPSLPIKIGKITLQNGDIRFSDNFIKPNYSANLRKIGGSISGLSSVNDSVASLDLRGSYDNIAPINVSGQINPLSAKPYLDLQADIKGIEMSSLSPYSGKYAGYAIEKGKLSLFVKYKIQNDQLTAENRVFLDQLTFGNAVDSPDATKLPVTLALALLKNRNGEIDINLPIAGSLNDPEFSVGGLVVKVIVNLLVKAVTSPFALLGSIFGGGEELSNVEFAFGQALITPPAQQRLENLAKALIDRPALRLEIEGRADPENDPEGLKRDRLDRKLRALKRDDLTRKGVESGSTDAIEIAANEYPVLLERVYRAEKFPKPRNLVGLVKGLPVEEMEKLILANAVVDEEDLRDLADRRAKTVLDWLVAHEVPAERLFLLPVKLVTTDGKSEAANRESRVALSLK</sequence>
<dbReference type="InterPro" id="IPR052894">
    <property type="entry name" value="AsmA-related"/>
</dbReference>
<dbReference type="GO" id="GO:0005886">
    <property type="term" value="C:plasma membrane"/>
    <property type="evidence" value="ECO:0007669"/>
    <property type="project" value="TreeGrafter"/>
</dbReference>
<name>A0A080LR52_9PROT</name>
<dbReference type="AlphaFoldDB" id="A0A080LR52"/>
<proteinExistence type="predicted"/>
<gene>
    <name evidence="2" type="ORF">AW09_004240</name>
</gene>
<dbReference type="InterPro" id="IPR008023">
    <property type="entry name" value="DUF748"/>
</dbReference>
<feature type="transmembrane region" description="Helical" evidence="1">
    <location>
        <begin position="21"/>
        <end position="38"/>
    </location>
</feature>
<keyword evidence="1" id="KW-0472">Membrane</keyword>
<keyword evidence="1" id="KW-1133">Transmembrane helix</keyword>
<dbReference type="Gene3D" id="3.30.1330.60">
    <property type="entry name" value="OmpA-like domain"/>
    <property type="match status" value="1"/>
</dbReference>
<reference evidence="2 3" key="1">
    <citation type="submission" date="2014-02" db="EMBL/GenBank/DDBJ databases">
        <title>Expanding our view of genomic diversity in Candidatus Accumulibacter clades.</title>
        <authorList>
            <person name="Skennerton C.T."/>
            <person name="Barr J.J."/>
            <person name="Slater F.R."/>
            <person name="Bond P.L."/>
            <person name="Tyson G.W."/>
        </authorList>
    </citation>
    <scope>NUCLEOTIDE SEQUENCE [LARGE SCALE GENOMIC DNA]</scope>
    <source>
        <strain evidence="3">BA-91</strain>
    </source>
</reference>
<dbReference type="Proteomes" id="UP000020077">
    <property type="component" value="Unassembled WGS sequence"/>
</dbReference>
<comment type="caution">
    <text evidence="2">The sequence shown here is derived from an EMBL/GenBank/DDBJ whole genome shotgun (WGS) entry which is preliminary data.</text>
</comment>
<evidence type="ECO:0000313" key="3">
    <source>
        <dbReference type="Proteomes" id="UP000020077"/>
    </source>
</evidence>
<dbReference type="Pfam" id="PF05359">
    <property type="entry name" value="DUF748"/>
    <property type="match status" value="1"/>
</dbReference>
<protein>
    <recommendedName>
        <fullName evidence="4">DUF748 domain-containing protein</fullName>
    </recommendedName>
</protein>
<accession>A0A080LR52</accession>
<dbReference type="InterPro" id="IPR036737">
    <property type="entry name" value="OmpA-like_sf"/>
</dbReference>